<name>A0AAE1AKP8_9GAST</name>
<evidence type="ECO:0000256" key="6">
    <source>
        <dbReference type="ARBA" id="ARBA00023170"/>
    </source>
</evidence>
<keyword evidence="3" id="KW-1133">Transmembrane helix</keyword>
<feature type="region of interest" description="Disordered" evidence="8">
    <location>
        <begin position="157"/>
        <end position="177"/>
    </location>
</feature>
<evidence type="ECO:0000313" key="10">
    <source>
        <dbReference type="EMBL" id="KAK3789665.1"/>
    </source>
</evidence>
<evidence type="ECO:0000256" key="7">
    <source>
        <dbReference type="ARBA" id="ARBA00023224"/>
    </source>
</evidence>
<dbReference type="GO" id="GO:0016020">
    <property type="term" value="C:membrane"/>
    <property type="evidence" value="ECO:0007669"/>
    <property type="project" value="UniProtKB-SubCell"/>
</dbReference>
<feature type="compositionally biased region" description="Basic and acidic residues" evidence="8">
    <location>
        <begin position="160"/>
        <end position="173"/>
    </location>
</feature>
<feature type="region of interest" description="Disordered" evidence="8">
    <location>
        <begin position="207"/>
        <end position="236"/>
    </location>
</feature>
<keyword evidence="4" id="KW-0297">G-protein coupled receptor</keyword>
<sequence length="291" mass="31735">MGTLGWETNVTVDVSKPKLMETRVDREQAPADYNHYVVFLVSWMPYVVVSFSETFGSGLPLSRLVTTVPALVAKASCVWNPIIYVGMNANFRTGLISLIPMFRSLMPSPAGNSRAGSGVTAAATVRGAASNMHLSVAYTQTEPGVRATGHWTSKVGVGSTEHHLQPEREERRSTQPCVIQAAPSSRGKVTSFKNRVEGEPCEELVASDGKRLPQRQASRDETHVAPRDLHNDNVDVSSHDLSMSHHVFIVQSGHDSSLVNERSPIICAGESSSQQVYTHERELLAIDRSSV</sequence>
<evidence type="ECO:0000313" key="11">
    <source>
        <dbReference type="Proteomes" id="UP001283361"/>
    </source>
</evidence>
<dbReference type="Gene3D" id="1.20.1070.10">
    <property type="entry name" value="Rhodopsin 7-helix transmembrane proteins"/>
    <property type="match status" value="1"/>
</dbReference>
<evidence type="ECO:0000256" key="4">
    <source>
        <dbReference type="ARBA" id="ARBA00023040"/>
    </source>
</evidence>
<evidence type="ECO:0000256" key="1">
    <source>
        <dbReference type="ARBA" id="ARBA00004141"/>
    </source>
</evidence>
<keyword evidence="5" id="KW-0472">Membrane</keyword>
<dbReference type="PANTHER" id="PTHR24240">
    <property type="entry name" value="OPSIN"/>
    <property type="match status" value="1"/>
</dbReference>
<keyword evidence="7" id="KW-0807">Transducer</keyword>
<reference evidence="10" key="1">
    <citation type="journal article" date="2023" name="G3 (Bethesda)">
        <title>A reference genome for the long-term kleptoplast-retaining sea slug Elysia crispata morphotype clarki.</title>
        <authorList>
            <person name="Eastman K.E."/>
            <person name="Pendleton A.L."/>
            <person name="Shaikh M.A."/>
            <person name="Suttiyut T."/>
            <person name="Ogas R."/>
            <person name="Tomko P."/>
            <person name="Gavelis G."/>
            <person name="Widhalm J.R."/>
            <person name="Wisecaver J.H."/>
        </authorList>
    </citation>
    <scope>NUCLEOTIDE SEQUENCE</scope>
    <source>
        <strain evidence="10">ECLA1</strain>
    </source>
</reference>
<feature type="domain" description="G-protein coupled receptors family 1 profile" evidence="9">
    <location>
        <begin position="37"/>
        <end position="84"/>
    </location>
</feature>
<dbReference type="GO" id="GO:0004930">
    <property type="term" value="F:G protein-coupled receptor activity"/>
    <property type="evidence" value="ECO:0007669"/>
    <property type="project" value="UniProtKB-KW"/>
</dbReference>
<evidence type="ECO:0000256" key="2">
    <source>
        <dbReference type="ARBA" id="ARBA00022692"/>
    </source>
</evidence>
<keyword evidence="11" id="KW-1185">Reference proteome</keyword>
<dbReference type="AlphaFoldDB" id="A0AAE1AKP8"/>
<organism evidence="10 11">
    <name type="scientific">Elysia crispata</name>
    <name type="common">lettuce slug</name>
    <dbReference type="NCBI Taxonomy" id="231223"/>
    <lineage>
        <taxon>Eukaryota</taxon>
        <taxon>Metazoa</taxon>
        <taxon>Spiralia</taxon>
        <taxon>Lophotrochozoa</taxon>
        <taxon>Mollusca</taxon>
        <taxon>Gastropoda</taxon>
        <taxon>Heterobranchia</taxon>
        <taxon>Euthyneura</taxon>
        <taxon>Panpulmonata</taxon>
        <taxon>Sacoglossa</taxon>
        <taxon>Placobranchoidea</taxon>
        <taxon>Plakobranchidae</taxon>
        <taxon>Elysia</taxon>
    </lineage>
</organism>
<evidence type="ECO:0000256" key="3">
    <source>
        <dbReference type="ARBA" id="ARBA00022989"/>
    </source>
</evidence>
<dbReference type="PROSITE" id="PS00238">
    <property type="entry name" value="OPSIN"/>
    <property type="match status" value="1"/>
</dbReference>
<evidence type="ECO:0000256" key="5">
    <source>
        <dbReference type="ARBA" id="ARBA00023136"/>
    </source>
</evidence>
<proteinExistence type="predicted"/>
<dbReference type="PROSITE" id="PS50262">
    <property type="entry name" value="G_PROTEIN_RECEP_F1_2"/>
    <property type="match status" value="1"/>
</dbReference>
<comment type="subcellular location">
    <subcellularLocation>
        <location evidence="1">Membrane</location>
        <topology evidence="1">Multi-pass membrane protein</topology>
    </subcellularLocation>
</comment>
<keyword evidence="2" id="KW-0812">Transmembrane</keyword>
<evidence type="ECO:0000256" key="8">
    <source>
        <dbReference type="SAM" id="MobiDB-lite"/>
    </source>
</evidence>
<dbReference type="EMBL" id="JAWDGP010001641">
    <property type="protein sequence ID" value="KAK3789665.1"/>
    <property type="molecule type" value="Genomic_DNA"/>
</dbReference>
<keyword evidence="6" id="KW-0675">Receptor</keyword>
<feature type="compositionally biased region" description="Basic and acidic residues" evidence="8">
    <location>
        <begin position="217"/>
        <end position="233"/>
    </location>
</feature>
<dbReference type="InterPro" id="IPR027430">
    <property type="entry name" value="Retinal_BS"/>
</dbReference>
<dbReference type="InterPro" id="IPR050125">
    <property type="entry name" value="GPCR_opsins"/>
</dbReference>
<dbReference type="Proteomes" id="UP001283361">
    <property type="component" value="Unassembled WGS sequence"/>
</dbReference>
<accession>A0AAE1AKP8</accession>
<evidence type="ECO:0000259" key="9">
    <source>
        <dbReference type="PROSITE" id="PS50262"/>
    </source>
</evidence>
<gene>
    <name evidence="10" type="ORF">RRG08_017354</name>
</gene>
<protein>
    <recommendedName>
        <fullName evidence="9">G-protein coupled receptors family 1 profile domain-containing protein</fullName>
    </recommendedName>
</protein>
<comment type="caution">
    <text evidence="10">The sequence shown here is derived from an EMBL/GenBank/DDBJ whole genome shotgun (WGS) entry which is preliminary data.</text>
</comment>
<dbReference type="SUPFAM" id="SSF81321">
    <property type="entry name" value="Family A G protein-coupled receptor-like"/>
    <property type="match status" value="1"/>
</dbReference>
<dbReference type="InterPro" id="IPR017452">
    <property type="entry name" value="GPCR_Rhodpsn_7TM"/>
</dbReference>